<feature type="transmembrane region" description="Helical" evidence="8">
    <location>
        <begin position="331"/>
        <end position="352"/>
    </location>
</feature>
<evidence type="ECO:0000256" key="4">
    <source>
        <dbReference type="ARBA" id="ARBA00022692"/>
    </source>
</evidence>
<dbReference type="AlphaFoldDB" id="A0A5C8ZHL0"/>
<evidence type="ECO:0000256" key="5">
    <source>
        <dbReference type="ARBA" id="ARBA00022989"/>
    </source>
</evidence>
<keyword evidence="3" id="KW-1003">Cell membrane</keyword>
<keyword evidence="6 8" id="KW-0472">Membrane</keyword>
<dbReference type="InterPro" id="IPR036259">
    <property type="entry name" value="MFS_trans_sf"/>
</dbReference>
<dbReference type="PROSITE" id="PS50850">
    <property type="entry name" value="MFS"/>
    <property type="match status" value="1"/>
</dbReference>
<protein>
    <submittedName>
        <fullName evidence="10">MFS transporter</fullName>
    </submittedName>
</protein>
<dbReference type="InterPro" id="IPR020846">
    <property type="entry name" value="MFS_dom"/>
</dbReference>
<dbReference type="GO" id="GO:0022857">
    <property type="term" value="F:transmembrane transporter activity"/>
    <property type="evidence" value="ECO:0007669"/>
    <property type="project" value="InterPro"/>
</dbReference>
<evidence type="ECO:0000256" key="3">
    <source>
        <dbReference type="ARBA" id="ARBA00022475"/>
    </source>
</evidence>
<feature type="transmembrane region" description="Helical" evidence="8">
    <location>
        <begin position="147"/>
        <end position="166"/>
    </location>
</feature>
<dbReference type="Gene3D" id="1.20.1250.20">
    <property type="entry name" value="MFS general substrate transporter like domains"/>
    <property type="match status" value="1"/>
</dbReference>
<dbReference type="Pfam" id="PF07690">
    <property type="entry name" value="MFS_1"/>
    <property type="match status" value="1"/>
</dbReference>
<feature type="transmembrane region" description="Helical" evidence="8">
    <location>
        <begin position="407"/>
        <end position="426"/>
    </location>
</feature>
<feature type="transmembrane region" description="Helical" evidence="8">
    <location>
        <begin position="373"/>
        <end position="395"/>
    </location>
</feature>
<dbReference type="PANTHER" id="PTHR23517:SF2">
    <property type="entry name" value="MULTIDRUG RESISTANCE PROTEIN MDTH"/>
    <property type="match status" value="1"/>
</dbReference>
<organism evidence="10 11">
    <name type="scientific">Quadrisphaera setariae</name>
    <dbReference type="NCBI Taxonomy" id="2593304"/>
    <lineage>
        <taxon>Bacteria</taxon>
        <taxon>Bacillati</taxon>
        <taxon>Actinomycetota</taxon>
        <taxon>Actinomycetes</taxon>
        <taxon>Kineosporiales</taxon>
        <taxon>Kineosporiaceae</taxon>
        <taxon>Quadrisphaera</taxon>
    </lineage>
</organism>
<dbReference type="OrthoDB" id="3285778at2"/>
<keyword evidence="11" id="KW-1185">Reference proteome</keyword>
<keyword evidence="4 8" id="KW-0812">Transmembrane</keyword>
<feature type="transmembrane region" description="Helical" evidence="8">
    <location>
        <begin position="274"/>
        <end position="295"/>
    </location>
</feature>
<feature type="compositionally biased region" description="Basic and acidic residues" evidence="7">
    <location>
        <begin position="442"/>
        <end position="457"/>
    </location>
</feature>
<dbReference type="GO" id="GO:0005886">
    <property type="term" value="C:plasma membrane"/>
    <property type="evidence" value="ECO:0007669"/>
    <property type="project" value="UniProtKB-SubCell"/>
</dbReference>
<evidence type="ECO:0000256" key="6">
    <source>
        <dbReference type="ARBA" id="ARBA00023136"/>
    </source>
</evidence>
<evidence type="ECO:0000256" key="2">
    <source>
        <dbReference type="ARBA" id="ARBA00022448"/>
    </source>
</evidence>
<evidence type="ECO:0000313" key="11">
    <source>
        <dbReference type="Proteomes" id="UP000321234"/>
    </source>
</evidence>
<dbReference type="EMBL" id="VKAC01000002">
    <property type="protein sequence ID" value="TXR57545.1"/>
    <property type="molecule type" value="Genomic_DNA"/>
</dbReference>
<proteinExistence type="predicted"/>
<dbReference type="Proteomes" id="UP000321234">
    <property type="component" value="Unassembled WGS sequence"/>
</dbReference>
<feature type="transmembrane region" description="Helical" evidence="8">
    <location>
        <begin position="172"/>
        <end position="196"/>
    </location>
</feature>
<dbReference type="InterPro" id="IPR011701">
    <property type="entry name" value="MFS"/>
</dbReference>
<sequence>MRMVLMSSVQLLRRASPLVRLLVLSQLAFNTGFYLVLPFLAVHLASDLALAAGTVALVLGLRTASQQGLFVVGGVLADRFGPRPLVLTGCAVRVVGFVLLGTTTSATGVIAGALLTGVAAAMFSPAVESELARAAGTPGAGLDRREAFGLFSVAGQVGALAGPVLGSALLLVGFRVTCLVAAAVFVVVLVGHWRLLPRRAGASDRGTGRAGGAGGADDEQRPPLVAGVAAALREPVFLAVALAQAGYLVVYNQLYLTLPLELDRAGVPRDTADVAVGVLFAASAALVVVGQMPVLRWTSHRWTAPTALLVGHGLLVAAVLAGAASRQVGGATAALAGAAALVVLVTAGQVLLMPVGRDVVAALSPARDLGARYGLVSTCGGVAVLLGSWLVGSVVDASDPTGPARALPWLLLASFPLLSAGLVAGVRRHLRSEPAEAPPVDEPPRDDRVTARTDSATREAAGASTAQGARST</sequence>
<gene>
    <name evidence="10" type="ORF">FMM08_04805</name>
</gene>
<feature type="region of interest" description="Disordered" evidence="7">
    <location>
        <begin position="432"/>
        <end position="472"/>
    </location>
</feature>
<evidence type="ECO:0000259" key="9">
    <source>
        <dbReference type="PROSITE" id="PS50850"/>
    </source>
</evidence>
<reference evidence="10 11" key="1">
    <citation type="submission" date="2019-07" db="EMBL/GenBank/DDBJ databases">
        <title>Quadrisphaera sp. strain DD2A genome sequencing and assembly.</title>
        <authorList>
            <person name="Kim I."/>
        </authorList>
    </citation>
    <scope>NUCLEOTIDE SEQUENCE [LARGE SCALE GENOMIC DNA]</scope>
    <source>
        <strain evidence="10 11">DD2A</strain>
    </source>
</reference>
<dbReference type="SUPFAM" id="SSF103473">
    <property type="entry name" value="MFS general substrate transporter"/>
    <property type="match status" value="1"/>
</dbReference>
<accession>A0A5C8ZHL0</accession>
<evidence type="ECO:0000256" key="8">
    <source>
        <dbReference type="SAM" id="Phobius"/>
    </source>
</evidence>
<feature type="transmembrane region" description="Helical" evidence="8">
    <location>
        <begin position="109"/>
        <end position="127"/>
    </location>
</feature>
<dbReference type="InterPro" id="IPR050171">
    <property type="entry name" value="MFS_Transporters"/>
</dbReference>
<dbReference type="PANTHER" id="PTHR23517">
    <property type="entry name" value="RESISTANCE PROTEIN MDTM, PUTATIVE-RELATED-RELATED"/>
    <property type="match status" value="1"/>
</dbReference>
<feature type="domain" description="Major facilitator superfamily (MFS) profile" evidence="9">
    <location>
        <begin position="18"/>
        <end position="431"/>
    </location>
</feature>
<evidence type="ECO:0000256" key="1">
    <source>
        <dbReference type="ARBA" id="ARBA00004651"/>
    </source>
</evidence>
<keyword evidence="5 8" id="KW-1133">Transmembrane helix</keyword>
<feature type="transmembrane region" description="Helical" evidence="8">
    <location>
        <begin position="21"/>
        <end position="42"/>
    </location>
</feature>
<comment type="subcellular location">
    <subcellularLocation>
        <location evidence="1">Cell membrane</location>
        <topology evidence="1">Multi-pass membrane protein</topology>
    </subcellularLocation>
</comment>
<comment type="caution">
    <text evidence="10">The sequence shown here is derived from an EMBL/GenBank/DDBJ whole genome shotgun (WGS) entry which is preliminary data.</text>
</comment>
<evidence type="ECO:0000313" key="10">
    <source>
        <dbReference type="EMBL" id="TXR57545.1"/>
    </source>
</evidence>
<feature type="transmembrane region" description="Helical" evidence="8">
    <location>
        <begin position="307"/>
        <end position="325"/>
    </location>
</feature>
<name>A0A5C8ZHL0_9ACTN</name>
<keyword evidence="2" id="KW-0813">Transport</keyword>
<evidence type="ECO:0000256" key="7">
    <source>
        <dbReference type="SAM" id="MobiDB-lite"/>
    </source>
</evidence>
<feature type="transmembrane region" description="Helical" evidence="8">
    <location>
        <begin position="236"/>
        <end position="254"/>
    </location>
</feature>